<dbReference type="InterPro" id="IPR013149">
    <property type="entry name" value="ADH-like_C"/>
</dbReference>
<dbReference type="KEGG" id="mgk:FSB76_02015"/>
<evidence type="ECO:0000256" key="2">
    <source>
        <dbReference type="ARBA" id="ARBA00008072"/>
    </source>
</evidence>
<keyword evidence="11" id="KW-1185">Reference proteome</keyword>
<comment type="similarity">
    <text evidence="2 8">Belongs to the zinc-containing alcohol dehydrogenase family.</text>
</comment>
<dbReference type="Gene3D" id="3.40.50.720">
    <property type="entry name" value="NAD(P)-binding Rossmann-like Domain"/>
    <property type="match status" value="1"/>
</dbReference>
<dbReference type="EMBL" id="CP042437">
    <property type="protein sequence ID" value="QEC74778.1"/>
    <property type="molecule type" value="Genomic_DNA"/>
</dbReference>
<dbReference type="PANTHER" id="PTHR42683">
    <property type="entry name" value="ALDEHYDE REDUCTASE"/>
    <property type="match status" value="1"/>
</dbReference>
<dbReference type="InterPro" id="IPR020843">
    <property type="entry name" value="ER"/>
</dbReference>
<dbReference type="InterPro" id="IPR002328">
    <property type="entry name" value="ADH_Zn_CS"/>
</dbReference>
<dbReference type="FunFam" id="3.40.50.720:FF:000022">
    <property type="entry name" value="Cinnamyl alcohol dehydrogenase"/>
    <property type="match status" value="1"/>
</dbReference>
<evidence type="ECO:0000313" key="10">
    <source>
        <dbReference type="EMBL" id="QEC74778.1"/>
    </source>
</evidence>
<dbReference type="AlphaFoldDB" id="A0A5B8VX08"/>
<dbReference type="SUPFAM" id="SSF50129">
    <property type="entry name" value="GroES-like"/>
    <property type="match status" value="1"/>
</dbReference>
<evidence type="ECO:0000256" key="6">
    <source>
        <dbReference type="ARBA" id="ARBA00023002"/>
    </source>
</evidence>
<dbReference type="InterPro" id="IPR011032">
    <property type="entry name" value="GroES-like_sf"/>
</dbReference>
<dbReference type="RefSeq" id="WP_147051937.1">
    <property type="nucleotide sequence ID" value="NZ_CP042437.1"/>
</dbReference>
<name>A0A5B8VX08_9SPHI</name>
<dbReference type="Gene3D" id="3.90.180.10">
    <property type="entry name" value="Medium-chain alcohol dehydrogenases, catalytic domain"/>
    <property type="match status" value="1"/>
</dbReference>
<evidence type="ECO:0000256" key="5">
    <source>
        <dbReference type="ARBA" id="ARBA00022857"/>
    </source>
</evidence>
<accession>A0A5B8VX08</accession>
<organism evidence="10 11">
    <name type="scientific">Mucilaginibacter ginsenosidivorax</name>
    <dbReference type="NCBI Taxonomy" id="862126"/>
    <lineage>
        <taxon>Bacteria</taxon>
        <taxon>Pseudomonadati</taxon>
        <taxon>Bacteroidota</taxon>
        <taxon>Sphingobacteriia</taxon>
        <taxon>Sphingobacteriales</taxon>
        <taxon>Sphingobacteriaceae</taxon>
        <taxon>Mucilaginibacter</taxon>
    </lineage>
</organism>
<dbReference type="OrthoDB" id="9781031at2"/>
<dbReference type="Pfam" id="PF08240">
    <property type="entry name" value="ADH_N"/>
    <property type="match status" value="1"/>
</dbReference>
<evidence type="ECO:0000256" key="8">
    <source>
        <dbReference type="RuleBase" id="RU361277"/>
    </source>
</evidence>
<evidence type="ECO:0000256" key="4">
    <source>
        <dbReference type="ARBA" id="ARBA00022833"/>
    </source>
</evidence>
<keyword evidence="3 8" id="KW-0479">Metal-binding</keyword>
<protein>
    <recommendedName>
        <fullName evidence="7">alcohol dehydrogenase (NADP(+))</fullName>
        <ecNumber evidence="7">1.1.1.2</ecNumber>
    </recommendedName>
</protein>
<dbReference type="GO" id="GO:0008106">
    <property type="term" value="F:alcohol dehydrogenase (NADP+) activity"/>
    <property type="evidence" value="ECO:0007669"/>
    <property type="project" value="UniProtKB-EC"/>
</dbReference>
<dbReference type="CDD" id="cd05283">
    <property type="entry name" value="CAD1"/>
    <property type="match status" value="1"/>
</dbReference>
<keyword evidence="4 8" id="KW-0862">Zinc</keyword>
<dbReference type="SUPFAM" id="SSF51735">
    <property type="entry name" value="NAD(P)-binding Rossmann-fold domains"/>
    <property type="match status" value="1"/>
</dbReference>
<reference evidence="10 11" key="1">
    <citation type="journal article" date="2013" name="J. Microbiol.">
        <title>Mucilaginibacter ginsenosidivorax sp. nov., with ginsenoside converting activity isolated from sediment.</title>
        <authorList>
            <person name="Kim J.K."/>
            <person name="Choi T.E."/>
            <person name="Liu Q.M."/>
            <person name="Park H.Y."/>
            <person name="Yi T.H."/>
            <person name="Yoon M.H."/>
            <person name="Kim S.C."/>
            <person name="Im W.T."/>
        </authorList>
    </citation>
    <scope>NUCLEOTIDE SEQUENCE [LARGE SCALE GENOMIC DNA]</scope>
    <source>
        <strain evidence="10 11">KHI28</strain>
    </source>
</reference>
<dbReference type="FunFam" id="3.90.180.10:FF:000018">
    <property type="entry name" value="NAD(P)-dependent alcohol dehydrogenase"/>
    <property type="match status" value="1"/>
</dbReference>
<keyword evidence="5" id="KW-0521">NADP</keyword>
<feature type="domain" description="Enoyl reductase (ER)" evidence="9">
    <location>
        <begin position="13"/>
        <end position="335"/>
    </location>
</feature>
<dbReference type="PROSITE" id="PS00059">
    <property type="entry name" value="ADH_ZINC"/>
    <property type="match status" value="1"/>
</dbReference>
<dbReference type="Proteomes" id="UP000321362">
    <property type="component" value="Chromosome"/>
</dbReference>
<evidence type="ECO:0000256" key="1">
    <source>
        <dbReference type="ARBA" id="ARBA00001947"/>
    </source>
</evidence>
<proteinExistence type="inferred from homology"/>
<dbReference type="SMART" id="SM00829">
    <property type="entry name" value="PKS_ER"/>
    <property type="match status" value="1"/>
</dbReference>
<dbReference type="Pfam" id="PF00107">
    <property type="entry name" value="ADH_zinc_N"/>
    <property type="match status" value="1"/>
</dbReference>
<dbReference type="InterPro" id="IPR036291">
    <property type="entry name" value="NAD(P)-bd_dom_sf"/>
</dbReference>
<comment type="cofactor">
    <cofactor evidence="1 8">
        <name>Zn(2+)</name>
        <dbReference type="ChEBI" id="CHEBI:29105"/>
    </cofactor>
</comment>
<dbReference type="InterPro" id="IPR047109">
    <property type="entry name" value="CAD-like"/>
</dbReference>
<dbReference type="InterPro" id="IPR013154">
    <property type="entry name" value="ADH-like_N"/>
</dbReference>
<evidence type="ECO:0000313" key="11">
    <source>
        <dbReference type="Proteomes" id="UP000321362"/>
    </source>
</evidence>
<keyword evidence="6" id="KW-0560">Oxidoreductase</keyword>
<gene>
    <name evidence="10" type="ORF">FSB76_02015</name>
</gene>
<dbReference type="GO" id="GO:0008270">
    <property type="term" value="F:zinc ion binding"/>
    <property type="evidence" value="ECO:0007669"/>
    <property type="project" value="InterPro"/>
</dbReference>
<evidence type="ECO:0000256" key="7">
    <source>
        <dbReference type="ARBA" id="ARBA00024074"/>
    </source>
</evidence>
<evidence type="ECO:0000256" key="3">
    <source>
        <dbReference type="ARBA" id="ARBA00022723"/>
    </source>
</evidence>
<dbReference type="EC" id="1.1.1.2" evidence="7"/>
<evidence type="ECO:0000259" key="9">
    <source>
        <dbReference type="SMART" id="SM00829"/>
    </source>
</evidence>
<sequence>MNTVKAWAALEPGAELIPFTYEMGPLDAEEVEVEVQYCGLCHTDIAFIKNEWGTIPFPLVPGHEITGKIVALGDVAKTKGLRIGQTVGIGWTNGSCGHCGPCLDGDQNLCENVKATIWGHHGGFASRVKAHWIWAVPIPDGLDPADAGPMFCAGITVFSPLMEYGVKPTDRIGVFGIGGLGHLAIQFCHAWGAEVTAFSSNAGKHDETKKLGAEHIVSSRDTSEWDVLKGKFDIIIVTVAVPLDWDKIIAMLGPKGRLHFVGIVYEPIPVSVIALLGVQKSISASPGGSRGVLDKMLRFAAHHKIKPVTEHFPMSRINEAIAHLEAGKANYRIILDADF</sequence>